<comment type="caution">
    <text evidence="3">The sequence shown here is derived from an EMBL/GenBank/DDBJ whole genome shotgun (WGS) entry which is preliminary data.</text>
</comment>
<feature type="region of interest" description="Disordered" evidence="2">
    <location>
        <begin position="23"/>
        <end position="70"/>
    </location>
</feature>
<feature type="compositionally biased region" description="Basic and acidic residues" evidence="2">
    <location>
        <begin position="105"/>
        <end position="117"/>
    </location>
</feature>
<feature type="coiled-coil region" evidence="1">
    <location>
        <begin position="134"/>
        <end position="161"/>
    </location>
</feature>
<keyword evidence="4" id="KW-1185">Reference proteome</keyword>
<reference evidence="3 4" key="1">
    <citation type="journal article" date="2011" name="J. Gen. Appl. Microbiol.">
        <title>Draft genome sequencing of the enigmatic yeast Saitoella complicata.</title>
        <authorList>
            <person name="Nishida H."/>
            <person name="Hamamoto M."/>
            <person name="Sugiyama J."/>
        </authorList>
    </citation>
    <scope>NUCLEOTIDE SEQUENCE [LARGE SCALE GENOMIC DNA]</scope>
    <source>
        <strain evidence="3 4">NRRL Y-17804</strain>
    </source>
</reference>
<reference evidence="3 4" key="3">
    <citation type="journal article" date="2015" name="Genome Announc.">
        <title>Draft Genome Sequence of the Archiascomycetous Yeast Saitoella complicata.</title>
        <authorList>
            <person name="Yamauchi K."/>
            <person name="Kondo S."/>
            <person name="Hamamoto M."/>
            <person name="Takahashi Y."/>
            <person name="Ogura Y."/>
            <person name="Hayashi T."/>
            <person name="Nishida H."/>
        </authorList>
    </citation>
    <scope>NUCLEOTIDE SEQUENCE [LARGE SCALE GENOMIC DNA]</scope>
    <source>
        <strain evidence="3 4">NRRL Y-17804</strain>
    </source>
</reference>
<dbReference type="EMBL" id="BACD03000013">
    <property type="protein sequence ID" value="GAO48140.1"/>
    <property type="molecule type" value="Genomic_DNA"/>
</dbReference>
<evidence type="ECO:0000256" key="1">
    <source>
        <dbReference type="SAM" id="Coils"/>
    </source>
</evidence>
<accession>A0A0E9NFF3</accession>
<evidence type="ECO:0000313" key="4">
    <source>
        <dbReference type="Proteomes" id="UP000033140"/>
    </source>
</evidence>
<organism evidence="3 4">
    <name type="scientific">Saitoella complicata (strain BCRC 22490 / CBS 7301 / JCM 7358 / NBRC 10748 / NRRL Y-17804)</name>
    <dbReference type="NCBI Taxonomy" id="698492"/>
    <lineage>
        <taxon>Eukaryota</taxon>
        <taxon>Fungi</taxon>
        <taxon>Dikarya</taxon>
        <taxon>Ascomycota</taxon>
        <taxon>Taphrinomycotina</taxon>
        <taxon>Taphrinomycotina incertae sedis</taxon>
        <taxon>Saitoella</taxon>
    </lineage>
</organism>
<gene>
    <name evidence="3" type="ORF">G7K_2322-t1</name>
</gene>
<feature type="region of interest" description="Disordered" evidence="2">
    <location>
        <begin position="102"/>
        <end position="121"/>
    </location>
</feature>
<proteinExistence type="predicted"/>
<sequence length="253" mass="27917">MDPEAASVLSLFSAVELTSVAAASSNRPFFSTTTAEDDLPDLSPSPDSSPPPPGKRKRRRSQKDSGESERQLLEALRTRLEPEVHETLARTLLPNERLQAIKGGVSKDEDVKSKALDESEDDVLSEVVKSERGREDKKTALEQLAEEEEAYEQSLALEDDKKISNMDLLLGLGNDKDTKSEPDETKIENAMDAVLGLTAVKSEDDEEEHEKMCAMTAILDLRREVKEGMEEVLREVKAESMDEILGLGRYAAG</sequence>
<dbReference type="AlphaFoldDB" id="A0A0E9NFF3"/>
<protein>
    <submittedName>
        <fullName evidence="3">Uncharacterized protein</fullName>
    </submittedName>
</protein>
<dbReference type="Proteomes" id="UP000033140">
    <property type="component" value="Unassembled WGS sequence"/>
</dbReference>
<evidence type="ECO:0000313" key="3">
    <source>
        <dbReference type="EMBL" id="GAO48140.1"/>
    </source>
</evidence>
<evidence type="ECO:0000256" key="2">
    <source>
        <dbReference type="SAM" id="MobiDB-lite"/>
    </source>
</evidence>
<keyword evidence="1" id="KW-0175">Coiled coil</keyword>
<feature type="compositionally biased region" description="Polar residues" evidence="2">
    <location>
        <begin position="23"/>
        <end position="34"/>
    </location>
</feature>
<name>A0A0E9NFF3_SAICN</name>
<reference evidence="3 4" key="2">
    <citation type="journal article" date="2014" name="J. Gen. Appl. Microbiol.">
        <title>The early diverging ascomycetous budding yeast Saitoella complicata has three histone deacetylases belonging to the Clr6, Hos2, and Rpd3 lineages.</title>
        <authorList>
            <person name="Nishida H."/>
            <person name="Matsumoto T."/>
            <person name="Kondo S."/>
            <person name="Hamamoto M."/>
            <person name="Yoshikawa H."/>
        </authorList>
    </citation>
    <scope>NUCLEOTIDE SEQUENCE [LARGE SCALE GENOMIC DNA]</scope>
    <source>
        <strain evidence="3 4">NRRL Y-17804</strain>
    </source>
</reference>